<evidence type="ECO:0000256" key="1">
    <source>
        <dbReference type="ARBA" id="ARBA00022723"/>
    </source>
</evidence>
<dbReference type="PANTHER" id="PTHR22948">
    <property type="entry name" value="TUDOR DOMAIN CONTAINING PROTEIN"/>
    <property type="match status" value="1"/>
</dbReference>
<dbReference type="PROSITE" id="PS50103">
    <property type="entry name" value="ZF_C3H1"/>
    <property type="match status" value="1"/>
</dbReference>
<dbReference type="SUPFAM" id="SSF90229">
    <property type="entry name" value="CCCH zinc finger"/>
    <property type="match status" value="1"/>
</dbReference>
<evidence type="ECO:0000313" key="7">
    <source>
        <dbReference type="EMBL" id="KAH9360176.1"/>
    </source>
</evidence>
<dbReference type="InterPro" id="IPR000571">
    <property type="entry name" value="Znf_CCCH"/>
</dbReference>
<feature type="domain" description="C3H1-type" evidence="5">
    <location>
        <begin position="134"/>
        <end position="162"/>
    </location>
</feature>
<evidence type="ECO:0000313" key="8">
    <source>
        <dbReference type="Proteomes" id="UP000821853"/>
    </source>
</evidence>
<dbReference type="SMART" id="SM00333">
    <property type="entry name" value="TUDOR"/>
    <property type="match status" value="1"/>
</dbReference>
<dbReference type="Gene3D" id="2.40.50.90">
    <property type="match status" value="1"/>
</dbReference>
<dbReference type="GO" id="GO:0007283">
    <property type="term" value="P:spermatogenesis"/>
    <property type="evidence" value="ECO:0007669"/>
    <property type="project" value="TreeGrafter"/>
</dbReference>
<dbReference type="InterPro" id="IPR036855">
    <property type="entry name" value="Znf_CCCH_sf"/>
</dbReference>
<evidence type="ECO:0000259" key="5">
    <source>
        <dbReference type="PROSITE" id="PS50103"/>
    </source>
</evidence>
<evidence type="ECO:0000256" key="2">
    <source>
        <dbReference type="ARBA" id="ARBA00022771"/>
    </source>
</evidence>
<sequence>MIDYGNRKTVNSSCLYKADPRLFCIEPLALRFQLVGTAPRRQWTEAAVKHFLELTHGDAPLTAVVVGTKSSRDEFNDTIHMVKLLSKVHGSVAASLGQPRAPFDPMRQDYESPLNSYSVNTDDPGVAASNFAVGRGHRVCKFFSSRGSCREGDRCTYSHVVAEPGSALLHVQEPATNSMQLLQPPEVGSWVLGQVSACAGPRCFYLVLPHGRRSLARLLDEGGGGPRETLDSLMQDLQALCSQTSSFRENRLVVRAEGEMVAAQSSRDGRWYRALVVSAEEGDLLTVFFVDFGFSECVQLKQVKSLDPRFTHLPLQALEACLLPEDLEPMSTQEACKAFEECVSGRDLMVEVVRIVQDLLYVRLFFMQDGSLCSVHDYLKNWQPQGADPL</sequence>
<proteinExistence type="predicted"/>
<evidence type="ECO:0000256" key="3">
    <source>
        <dbReference type="ARBA" id="ARBA00022833"/>
    </source>
</evidence>
<dbReference type="GO" id="GO:0008270">
    <property type="term" value="F:zinc ion binding"/>
    <property type="evidence" value="ECO:0007669"/>
    <property type="project" value="UniProtKB-KW"/>
</dbReference>
<dbReference type="InterPro" id="IPR035437">
    <property type="entry name" value="SNase_OB-fold_sf"/>
</dbReference>
<feature type="zinc finger region" description="C3H1-type" evidence="4">
    <location>
        <begin position="134"/>
        <end position="162"/>
    </location>
</feature>
<dbReference type="AlphaFoldDB" id="A0A9J6FC52"/>
<reference evidence="7 8" key="1">
    <citation type="journal article" date="2020" name="Cell">
        <title>Large-Scale Comparative Analyses of Tick Genomes Elucidate Their Genetic Diversity and Vector Capacities.</title>
        <authorList>
            <consortium name="Tick Genome and Microbiome Consortium (TIGMIC)"/>
            <person name="Jia N."/>
            <person name="Wang J."/>
            <person name="Shi W."/>
            <person name="Du L."/>
            <person name="Sun Y."/>
            <person name="Zhan W."/>
            <person name="Jiang J.F."/>
            <person name="Wang Q."/>
            <person name="Zhang B."/>
            <person name="Ji P."/>
            <person name="Bell-Sakyi L."/>
            <person name="Cui X.M."/>
            <person name="Yuan T.T."/>
            <person name="Jiang B.G."/>
            <person name="Yang W.F."/>
            <person name="Lam T.T."/>
            <person name="Chang Q.C."/>
            <person name="Ding S.J."/>
            <person name="Wang X.J."/>
            <person name="Zhu J.G."/>
            <person name="Ruan X.D."/>
            <person name="Zhao L."/>
            <person name="Wei J.T."/>
            <person name="Ye R.Z."/>
            <person name="Que T.C."/>
            <person name="Du C.H."/>
            <person name="Zhou Y.H."/>
            <person name="Cheng J.X."/>
            <person name="Dai P.F."/>
            <person name="Guo W.B."/>
            <person name="Han X.H."/>
            <person name="Huang E.J."/>
            <person name="Li L.F."/>
            <person name="Wei W."/>
            <person name="Gao Y.C."/>
            <person name="Liu J.Z."/>
            <person name="Shao H.Z."/>
            <person name="Wang X."/>
            <person name="Wang C.C."/>
            <person name="Yang T.C."/>
            <person name="Huo Q.B."/>
            <person name="Li W."/>
            <person name="Chen H.Y."/>
            <person name="Chen S.E."/>
            <person name="Zhou L.G."/>
            <person name="Ni X.B."/>
            <person name="Tian J.H."/>
            <person name="Sheng Y."/>
            <person name="Liu T."/>
            <person name="Pan Y.S."/>
            <person name="Xia L.Y."/>
            <person name="Li J."/>
            <person name="Zhao F."/>
            <person name="Cao W.C."/>
        </authorList>
    </citation>
    <scope>NUCLEOTIDE SEQUENCE [LARGE SCALE GENOMIC DNA]</scope>
    <source>
        <strain evidence="7">HaeL-2018</strain>
    </source>
</reference>
<dbReference type="SMART" id="SM00356">
    <property type="entry name" value="ZnF_C3H1"/>
    <property type="match status" value="1"/>
</dbReference>
<dbReference type="PANTHER" id="PTHR22948:SF29">
    <property type="entry name" value="FI02030P-RELATED"/>
    <property type="match status" value="1"/>
</dbReference>
<dbReference type="GO" id="GO:0043186">
    <property type="term" value="C:P granule"/>
    <property type="evidence" value="ECO:0007669"/>
    <property type="project" value="TreeGrafter"/>
</dbReference>
<dbReference type="EMBL" id="JABSTR010000001">
    <property type="protein sequence ID" value="KAH9360176.1"/>
    <property type="molecule type" value="Genomic_DNA"/>
</dbReference>
<dbReference type="GO" id="GO:0030719">
    <property type="term" value="P:P granule organization"/>
    <property type="evidence" value="ECO:0007669"/>
    <property type="project" value="TreeGrafter"/>
</dbReference>
<accession>A0A9J6FC52</accession>
<dbReference type="Proteomes" id="UP000821853">
    <property type="component" value="Chromosome 1"/>
</dbReference>
<keyword evidence="8" id="KW-1185">Reference proteome</keyword>
<organism evidence="7 8">
    <name type="scientific">Haemaphysalis longicornis</name>
    <name type="common">Bush tick</name>
    <dbReference type="NCBI Taxonomy" id="44386"/>
    <lineage>
        <taxon>Eukaryota</taxon>
        <taxon>Metazoa</taxon>
        <taxon>Ecdysozoa</taxon>
        <taxon>Arthropoda</taxon>
        <taxon>Chelicerata</taxon>
        <taxon>Arachnida</taxon>
        <taxon>Acari</taxon>
        <taxon>Parasitiformes</taxon>
        <taxon>Ixodida</taxon>
        <taxon>Ixodoidea</taxon>
        <taxon>Ixodidae</taxon>
        <taxon>Haemaphysalinae</taxon>
        <taxon>Haemaphysalis</taxon>
    </lineage>
</organism>
<name>A0A9J6FC52_HAELO</name>
<dbReference type="GO" id="GO:0034587">
    <property type="term" value="P:piRNA processing"/>
    <property type="evidence" value="ECO:0007669"/>
    <property type="project" value="TreeGrafter"/>
</dbReference>
<dbReference type="Pfam" id="PF00567">
    <property type="entry name" value="TUDOR"/>
    <property type="match status" value="1"/>
</dbReference>
<protein>
    <submittedName>
        <fullName evidence="7">Uncharacterized protein</fullName>
    </submittedName>
</protein>
<keyword evidence="3 4" id="KW-0862">Zinc</keyword>
<dbReference type="Gene3D" id="4.10.1000.10">
    <property type="entry name" value="Zinc finger, CCCH-type"/>
    <property type="match status" value="1"/>
</dbReference>
<dbReference type="OMA" id="WVAVEIT"/>
<dbReference type="InterPro" id="IPR050621">
    <property type="entry name" value="Tudor_domain_containing"/>
</dbReference>
<comment type="caution">
    <text evidence="7">The sequence shown here is derived from an EMBL/GenBank/DDBJ whole genome shotgun (WGS) entry which is preliminary data.</text>
</comment>
<dbReference type="Gene3D" id="2.30.30.140">
    <property type="match status" value="1"/>
</dbReference>
<dbReference type="Pfam" id="PF00642">
    <property type="entry name" value="zf-CCCH"/>
    <property type="match status" value="1"/>
</dbReference>
<gene>
    <name evidence="7" type="ORF">HPB48_020968</name>
</gene>
<dbReference type="OrthoDB" id="6437611at2759"/>
<evidence type="ECO:0000256" key="4">
    <source>
        <dbReference type="PROSITE-ProRule" id="PRU00723"/>
    </source>
</evidence>
<dbReference type="VEuPathDB" id="VectorBase:HLOH_040488"/>
<dbReference type="FunFam" id="2.30.30.140:FF:000018">
    <property type="entry name" value="Serine/threonine-protein kinase 31"/>
    <property type="match status" value="1"/>
</dbReference>
<dbReference type="CDD" id="cd20379">
    <property type="entry name" value="Tudor_dTUD-like"/>
    <property type="match status" value="1"/>
</dbReference>
<keyword evidence="2 4" id="KW-0863">Zinc-finger</keyword>
<dbReference type="PROSITE" id="PS50304">
    <property type="entry name" value="TUDOR"/>
    <property type="match status" value="1"/>
</dbReference>
<feature type="domain" description="Tudor" evidence="6">
    <location>
        <begin position="254"/>
        <end position="313"/>
    </location>
</feature>
<dbReference type="InterPro" id="IPR002999">
    <property type="entry name" value="Tudor"/>
</dbReference>
<keyword evidence="1 4" id="KW-0479">Metal-binding</keyword>
<evidence type="ECO:0000259" key="6">
    <source>
        <dbReference type="PROSITE" id="PS50304"/>
    </source>
</evidence>
<dbReference type="SUPFAM" id="SSF63748">
    <property type="entry name" value="Tudor/PWWP/MBT"/>
    <property type="match status" value="1"/>
</dbReference>